<keyword evidence="5" id="KW-1185">Reference proteome</keyword>
<protein>
    <submittedName>
        <fullName evidence="3">Uncharacterized protein</fullName>
    </submittedName>
</protein>
<reference evidence="2 5" key="1">
    <citation type="submission" date="2015-01" db="EMBL/GenBank/DDBJ databases">
        <title>Genome Sequence of Pseudomonas antarctica CMS 35.</title>
        <authorList>
            <person name="Voget S."/>
            <person name="Chow J."/>
            <person name="Daniel R."/>
            <person name="Streit W."/>
        </authorList>
    </citation>
    <scope>NUCLEOTIDE SEQUENCE [LARGE SCALE GENOMIC DNA]</scope>
    <source>
        <strain evidence="2 5">CMS 35</strain>
    </source>
</reference>
<evidence type="ECO:0000313" key="2">
    <source>
        <dbReference type="EMBL" id="KAF2406300.1"/>
    </source>
</evidence>
<dbReference type="Proteomes" id="UP000748067">
    <property type="component" value="Unassembled WGS sequence"/>
</dbReference>
<evidence type="ECO:0000313" key="3">
    <source>
        <dbReference type="EMBL" id="SDN64356.1"/>
    </source>
</evidence>
<evidence type="ECO:0000313" key="5">
    <source>
        <dbReference type="Proteomes" id="UP000748067"/>
    </source>
</evidence>
<dbReference type="EMBL" id="JXDI01000004">
    <property type="protein sequence ID" value="KAF2406300.1"/>
    <property type="molecule type" value="Genomic_DNA"/>
</dbReference>
<evidence type="ECO:0000313" key="4">
    <source>
        <dbReference type="Proteomes" id="UP000182470"/>
    </source>
</evidence>
<proteinExistence type="predicted"/>
<sequence>MSTNTKKTSGKMATLAAQTLSNPNASAITKSLAASALAQRGTDKQTSAELEEKAGKALQSDKYSEETKALAASVLSQANKERGN</sequence>
<dbReference type="AlphaFoldDB" id="A0A1H0D2S1"/>
<organism evidence="3 4">
    <name type="scientific">Pseudomonas antarctica</name>
    <dbReference type="NCBI Taxonomy" id="219572"/>
    <lineage>
        <taxon>Bacteria</taxon>
        <taxon>Pseudomonadati</taxon>
        <taxon>Pseudomonadota</taxon>
        <taxon>Gammaproteobacteria</taxon>
        <taxon>Pseudomonadales</taxon>
        <taxon>Pseudomonadaceae</taxon>
        <taxon>Pseudomonas</taxon>
    </lineage>
</organism>
<dbReference type="OrthoDB" id="7874037at2"/>
<dbReference type="RefSeq" id="WP_083359624.1">
    <property type="nucleotide sequence ID" value="NZ_JBJGXR010000071.1"/>
</dbReference>
<accession>A0A1H0D2S1</accession>
<gene>
    <name evidence="2" type="ORF">PSAN_55250</name>
    <name evidence="3" type="ORF">SAMN04490179_5211</name>
</gene>
<reference evidence="3 4" key="2">
    <citation type="submission" date="2016-10" db="EMBL/GenBank/DDBJ databases">
        <authorList>
            <person name="de Groot N.N."/>
        </authorList>
    </citation>
    <scope>NUCLEOTIDE SEQUENCE [LARGE SCALE GENOMIC DNA]</scope>
    <source>
        <strain evidence="3 4">BS2772</strain>
    </source>
</reference>
<dbReference type="Proteomes" id="UP000182470">
    <property type="component" value="Chromosome I"/>
</dbReference>
<evidence type="ECO:0000256" key="1">
    <source>
        <dbReference type="SAM" id="MobiDB-lite"/>
    </source>
</evidence>
<dbReference type="EMBL" id="LT629704">
    <property type="protein sequence ID" value="SDN64356.1"/>
    <property type="molecule type" value="Genomic_DNA"/>
</dbReference>
<feature type="region of interest" description="Disordered" evidence="1">
    <location>
        <begin position="35"/>
        <end position="63"/>
    </location>
</feature>
<name>A0A1H0D2S1_9PSED</name>